<evidence type="ECO:0000256" key="2">
    <source>
        <dbReference type="ARBA" id="ARBA00005581"/>
    </source>
</evidence>
<evidence type="ECO:0000313" key="8">
    <source>
        <dbReference type="Proteomes" id="UP000030689"/>
    </source>
</evidence>
<dbReference type="AlphaFoldDB" id="V4L7C6"/>
<proteinExistence type="inferred from homology"/>
<dbReference type="Gramene" id="ESQ35668">
    <property type="protein sequence ID" value="ESQ35668"/>
    <property type="gene ID" value="EUTSA_v10009050mg"/>
</dbReference>
<keyword evidence="3" id="KW-0713">Self-incompatibility</keyword>
<protein>
    <submittedName>
        <fullName evidence="7">Uncharacterized protein</fullName>
    </submittedName>
</protein>
<comment type="similarity">
    <text evidence="2">Belongs to the plant self-incompatibility (S1) protein family.</text>
</comment>
<feature type="signal peptide" evidence="6">
    <location>
        <begin position="1"/>
        <end position="20"/>
    </location>
</feature>
<dbReference type="Pfam" id="PF05938">
    <property type="entry name" value="Self-incomp_S1"/>
    <property type="match status" value="1"/>
</dbReference>
<name>V4L7C6_EUTSA</name>
<reference evidence="7 8" key="1">
    <citation type="journal article" date="2013" name="Front. Plant Sci.">
        <title>The Reference Genome of the Halophytic Plant Eutrema salsugineum.</title>
        <authorList>
            <person name="Yang R."/>
            <person name="Jarvis D.E."/>
            <person name="Chen H."/>
            <person name="Beilstein M.A."/>
            <person name="Grimwood J."/>
            <person name="Jenkins J."/>
            <person name="Shu S."/>
            <person name="Prochnik S."/>
            <person name="Xin M."/>
            <person name="Ma C."/>
            <person name="Schmutz J."/>
            <person name="Wing R.A."/>
            <person name="Mitchell-Olds T."/>
            <person name="Schumaker K.S."/>
            <person name="Wang X."/>
        </authorList>
    </citation>
    <scope>NUCLEOTIDE SEQUENCE [LARGE SCALE GENOMIC DNA]</scope>
</reference>
<gene>
    <name evidence="7" type="ORF">EUTSA_v10009050mg</name>
</gene>
<sequence>MKNLSIFLFVFTLCINPFEGIKTTVIVQNGLSQKKWLRVSCLILQTNQRFGVHYLKPGGKDYQVTFDDALYVNDIFKCRLGKGSDFKIFKDVVMYSKNPPYRFKPHYGTYTWKAEDDGIYYFNNQRFKKPRPPFYEKMFDW</sequence>
<evidence type="ECO:0000256" key="1">
    <source>
        <dbReference type="ARBA" id="ARBA00004613"/>
    </source>
</evidence>
<keyword evidence="5 6" id="KW-0732">Signal</keyword>
<evidence type="ECO:0000256" key="3">
    <source>
        <dbReference type="ARBA" id="ARBA00022471"/>
    </source>
</evidence>
<evidence type="ECO:0000256" key="5">
    <source>
        <dbReference type="ARBA" id="ARBA00022729"/>
    </source>
</evidence>
<dbReference type="EMBL" id="KI517683">
    <property type="protein sequence ID" value="ESQ35668.1"/>
    <property type="molecule type" value="Genomic_DNA"/>
</dbReference>
<accession>V4L7C6</accession>
<dbReference type="Proteomes" id="UP000030689">
    <property type="component" value="Unassembled WGS sequence"/>
</dbReference>
<dbReference type="InterPro" id="IPR010264">
    <property type="entry name" value="Self-incomp_S1"/>
</dbReference>
<organism evidence="7 8">
    <name type="scientific">Eutrema salsugineum</name>
    <name type="common">Saltwater cress</name>
    <name type="synonym">Sisymbrium salsugineum</name>
    <dbReference type="NCBI Taxonomy" id="72664"/>
    <lineage>
        <taxon>Eukaryota</taxon>
        <taxon>Viridiplantae</taxon>
        <taxon>Streptophyta</taxon>
        <taxon>Embryophyta</taxon>
        <taxon>Tracheophyta</taxon>
        <taxon>Spermatophyta</taxon>
        <taxon>Magnoliopsida</taxon>
        <taxon>eudicotyledons</taxon>
        <taxon>Gunneridae</taxon>
        <taxon>Pentapetalae</taxon>
        <taxon>rosids</taxon>
        <taxon>malvids</taxon>
        <taxon>Brassicales</taxon>
        <taxon>Brassicaceae</taxon>
        <taxon>Eutremeae</taxon>
        <taxon>Eutrema</taxon>
    </lineage>
</organism>
<evidence type="ECO:0000256" key="4">
    <source>
        <dbReference type="ARBA" id="ARBA00022525"/>
    </source>
</evidence>
<feature type="chain" id="PRO_5043904376" evidence="6">
    <location>
        <begin position="21"/>
        <end position="141"/>
    </location>
</feature>
<comment type="subcellular location">
    <subcellularLocation>
        <location evidence="1">Secreted</location>
    </subcellularLocation>
</comment>
<dbReference type="GO" id="GO:0005576">
    <property type="term" value="C:extracellular region"/>
    <property type="evidence" value="ECO:0007669"/>
    <property type="project" value="UniProtKB-SubCell"/>
</dbReference>
<evidence type="ECO:0000313" key="7">
    <source>
        <dbReference type="EMBL" id="ESQ35668.1"/>
    </source>
</evidence>
<evidence type="ECO:0000256" key="6">
    <source>
        <dbReference type="SAM" id="SignalP"/>
    </source>
</evidence>
<dbReference type="GO" id="GO:0060320">
    <property type="term" value="P:rejection of self pollen"/>
    <property type="evidence" value="ECO:0007669"/>
    <property type="project" value="UniProtKB-KW"/>
</dbReference>
<keyword evidence="4" id="KW-0964">Secreted</keyword>
<dbReference type="KEGG" id="eus:EUTSA_v10009050mg"/>
<keyword evidence="8" id="KW-1185">Reference proteome</keyword>